<dbReference type="AlphaFoldDB" id="A0A0F3IVZ8"/>
<organism evidence="1 2">
    <name type="scientific">Elstera litoralis</name>
    <dbReference type="NCBI Taxonomy" id="552518"/>
    <lineage>
        <taxon>Bacteria</taxon>
        <taxon>Pseudomonadati</taxon>
        <taxon>Pseudomonadota</taxon>
        <taxon>Alphaproteobacteria</taxon>
        <taxon>Rhodospirillales</taxon>
        <taxon>Rhodospirillaceae</taxon>
        <taxon>Elstera</taxon>
    </lineage>
</organism>
<keyword evidence="2" id="KW-1185">Reference proteome</keyword>
<reference evidence="1 2" key="1">
    <citation type="submission" date="2015-03" db="EMBL/GenBank/DDBJ databases">
        <title>Draft genome sequence of Elstera litoralis.</title>
        <authorList>
            <person name="Rahalkar M.C."/>
            <person name="Dhakephalkar P.K."/>
            <person name="Pore S.D."/>
            <person name="Arora P."/>
            <person name="Kapse N.G."/>
            <person name="Pandit P.S."/>
        </authorList>
    </citation>
    <scope>NUCLEOTIDE SEQUENCE [LARGE SCALE GENOMIC DNA]</scope>
    <source>
        <strain evidence="1 2">Dia-1</strain>
    </source>
</reference>
<evidence type="ECO:0000313" key="2">
    <source>
        <dbReference type="Proteomes" id="UP000033774"/>
    </source>
</evidence>
<protein>
    <submittedName>
        <fullName evidence="1">Uncharacterized protein</fullName>
    </submittedName>
</protein>
<gene>
    <name evidence="1" type="ORF">VZ95_02590</name>
</gene>
<proteinExistence type="predicted"/>
<name>A0A0F3IVZ8_9PROT</name>
<evidence type="ECO:0000313" key="1">
    <source>
        <dbReference type="EMBL" id="KJV10802.1"/>
    </source>
</evidence>
<comment type="caution">
    <text evidence="1">The sequence shown here is derived from an EMBL/GenBank/DDBJ whole genome shotgun (WGS) entry which is preliminary data.</text>
</comment>
<dbReference type="Proteomes" id="UP000033774">
    <property type="component" value="Unassembled WGS sequence"/>
</dbReference>
<accession>A0A0F3IVZ8</accession>
<dbReference type="EMBL" id="LAJY01000044">
    <property type="protein sequence ID" value="KJV10802.1"/>
    <property type="molecule type" value="Genomic_DNA"/>
</dbReference>
<sequence length="89" mass="10063">MPEIGVDSPKQMALSGQLKISEFYSTYGVLSYDVKTDKISSAGLGLLYEDECFAILGSYTRDKLSDKELRQDQTFFLRIAFKYLGEFGQ</sequence>